<organism evidence="1 2">
    <name type="scientific">Natrialba magadii (strain ATCC 43099 / DSM 3394 / CCM 3739 / CIP 104546 / IAM 13178 / JCM 8861 / NBRC 102185 / NCIMB 2190 / MS3)</name>
    <name type="common">Natronobacterium magadii</name>
    <dbReference type="NCBI Taxonomy" id="547559"/>
    <lineage>
        <taxon>Archaea</taxon>
        <taxon>Methanobacteriati</taxon>
        <taxon>Methanobacteriota</taxon>
        <taxon>Stenosarchaea group</taxon>
        <taxon>Halobacteria</taxon>
        <taxon>Halobacteriales</taxon>
        <taxon>Natrialbaceae</taxon>
        <taxon>Natrialba</taxon>
    </lineage>
</organism>
<gene>
    <name evidence="1" type="ordered locus">Nmag_3628</name>
</gene>
<dbReference type="Proteomes" id="UP000001879">
    <property type="component" value="Plasmid pNMAG01"/>
</dbReference>
<protein>
    <submittedName>
        <fullName evidence="1">Uncharacterized protein</fullName>
    </submittedName>
</protein>
<dbReference type="HOGENOM" id="CLU_1640010_0_0_2"/>
<evidence type="ECO:0000313" key="2">
    <source>
        <dbReference type="Proteomes" id="UP000001879"/>
    </source>
</evidence>
<geneLocation type="plasmid" evidence="1 2">
    <name>pNMAG01</name>
</geneLocation>
<reference evidence="2" key="1">
    <citation type="submission" date="2010-02" db="EMBL/GenBank/DDBJ databases">
        <title>Complete sequence of plasmid 1 of Natrialba magadii ATCC 43099.</title>
        <authorList>
            <consortium name="US DOE Joint Genome Institute"/>
            <person name="Lucas S."/>
            <person name="Copeland A."/>
            <person name="Lapidus A."/>
            <person name="Cheng J.-F."/>
            <person name="Bruce D."/>
            <person name="Goodwin L."/>
            <person name="Pitluck S."/>
            <person name="Davenport K."/>
            <person name="Saunders E."/>
            <person name="Detter J.C."/>
            <person name="Han C."/>
            <person name="Tapia R."/>
            <person name="Land M."/>
            <person name="Hauser L."/>
            <person name="Kyrpides N."/>
            <person name="Mikhailova N."/>
            <person name="De Castro R.E."/>
            <person name="Maupin-Furlow J.A."/>
            <person name="Woyke T."/>
        </authorList>
    </citation>
    <scope>NUCLEOTIDE SEQUENCE [LARGE SCALE GENOMIC DNA]</scope>
    <source>
        <strain evidence="2">ATCC 43099 / DSM 3394 / CCM 3739 / CIP 104546 / IAM 13178 / JCM 8861 / NBRC 102185 / NCIMB 2190 / MS3</strain>
        <plasmid evidence="2">pNMAG01</plasmid>
    </source>
</reference>
<dbReference type="AlphaFoldDB" id="D3T0R8"/>
<keyword evidence="1" id="KW-0614">Plasmid</keyword>
<dbReference type="EMBL" id="CP001933">
    <property type="protein sequence ID" value="ADD07177.1"/>
    <property type="molecule type" value="Genomic_DNA"/>
</dbReference>
<evidence type="ECO:0000313" key="1">
    <source>
        <dbReference type="EMBL" id="ADD07177.1"/>
    </source>
</evidence>
<dbReference type="KEGG" id="nmg:Nmag_3628"/>
<sequence>MVGGNMPLGTKPRRAILAALGSVAAGTTVAQAHEHHEEFDRPRTIEENGIEFTKWDCSRVIIEDHTGRADFVNILVAYFGLEMLSEPDDEPQRLAYDLSTGHVLPELDGRLDINVNDYTDEVQPEYGSIVISTVGVYNTDRDEQMALISWPIDEWECDYVMQHEVE</sequence>
<reference evidence="1 2" key="2">
    <citation type="journal article" date="2012" name="BMC Genomics">
        <title>A comparative genomics perspective on the genetic content of the alkaliphilic haloarchaeon Natrialba magadii ATCC 43099T.</title>
        <authorList>
            <person name="Siddaramappa S."/>
            <person name="Challacombe J.F."/>
            <person name="Decastro R.E."/>
            <person name="Pfeiffer F."/>
            <person name="Sastre D.E."/>
            <person name="Gimenez M.I."/>
            <person name="Paggi R.A."/>
            <person name="Detter J.C."/>
            <person name="Davenport K.W."/>
            <person name="Goodwin L.A."/>
            <person name="Kyrpides N."/>
            <person name="Tapia R."/>
            <person name="Pitluck S."/>
            <person name="Lucas S."/>
            <person name="Woyke T."/>
            <person name="Maupin-Furlow J.A."/>
        </authorList>
    </citation>
    <scope>NUCLEOTIDE SEQUENCE [LARGE SCALE GENOMIC DNA]</scope>
    <source>
        <strain evidence="2">ATCC 43099 / DSM 3394 / CCM 3739 / CIP 104546 / IAM 13178 / JCM 8861 / NBRC 102185 / NCIMB 2190 / MS3</strain>
    </source>
</reference>
<keyword evidence="2" id="KW-1185">Reference proteome</keyword>
<name>D3T0R8_NATMM</name>
<proteinExistence type="predicted"/>
<accession>D3T0R8</accession>